<feature type="transmembrane region" description="Helical" evidence="1">
    <location>
        <begin position="82"/>
        <end position="110"/>
    </location>
</feature>
<dbReference type="KEGG" id="hhw:NCTC503_00248"/>
<dbReference type="InterPro" id="IPR025699">
    <property type="entry name" value="ABC2_memb-like"/>
</dbReference>
<evidence type="ECO:0008006" key="4">
    <source>
        <dbReference type="Google" id="ProtNLM"/>
    </source>
</evidence>
<accession>A0A4V6KC16</accession>
<gene>
    <name evidence="2" type="ORF">NCTC503_00248</name>
</gene>
<dbReference type="EMBL" id="LR590481">
    <property type="protein sequence ID" value="VTQ82837.1"/>
    <property type="molecule type" value="Genomic_DNA"/>
</dbReference>
<evidence type="ECO:0000313" key="2">
    <source>
        <dbReference type="EMBL" id="VTQ82837.1"/>
    </source>
</evidence>
<feature type="transmembrane region" description="Helical" evidence="1">
    <location>
        <begin position="16"/>
        <end position="35"/>
    </location>
</feature>
<keyword evidence="3" id="KW-1185">Reference proteome</keyword>
<reference evidence="2 3" key="1">
    <citation type="submission" date="2019-05" db="EMBL/GenBank/DDBJ databases">
        <authorList>
            <consortium name="Pathogen Informatics"/>
        </authorList>
    </citation>
    <scope>NUCLEOTIDE SEQUENCE [LARGE SCALE GENOMIC DNA]</scope>
    <source>
        <strain evidence="2 3">NCTC503</strain>
    </source>
</reference>
<keyword evidence="1" id="KW-0472">Membrane</keyword>
<keyword evidence="1" id="KW-1133">Transmembrane helix</keyword>
<feature type="transmembrane region" description="Helical" evidence="1">
    <location>
        <begin position="122"/>
        <end position="140"/>
    </location>
</feature>
<organism evidence="2 3">
    <name type="scientific">Hathewaya histolytica</name>
    <name type="common">Clostridium histolyticum</name>
    <dbReference type="NCBI Taxonomy" id="1498"/>
    <lineage>
        <taxon>Bacteria</taxon>
        <taxon>Bacillati</taxon>
        <taxon>Bacillota</taxon>
        <taxon>Clostridia</taxon>
        <taxon>Eubacteriales</taxon>
        <taxon>Clostridiaceae</taxon>
        <taxon>Hathewaya</taxon>
    </lineage>
</organism>
<dbReference type="Proteomes" id="UP000308489">
    <property type="component" value="Chromosome 1"/>
</dbReference>
<feature type="transmembrane region" description="Helical" evidence="1">
    <location>
        <begin position="191"/>
        <end position="215"/>
    </location>
</feature>
<protein>
    <recommendedName>
        <fullName evidence="4">ABC-2 transporter permease</fullName>
    </recommendedName>
</protein>
<sequence length="221" mass="25577">MIYKLLFSDIKIIKKHFLWIYGMALFIMFFNINTMNYKFPLMYFTIYCFLLLFENSYMYSYKNNNNNSLLYKVIPVKDSEVVITKYILGLINLIIAYFISFISLSVIVTFTKNKVLINSLELSLAITILNLMFSSLILPVHIYGKNFFLGFLSYMFMGGVIGGLSSSSYNLGKVGKFVVSTINTFGNRKHIVILIIIVATLILYGLSYLIALNLYKRRYIN</sequence>
<dbReference type="AlphaFoldDB" id="A0A4V6KC16"/>
<proteinExistence type="predicted"/>
<name>A0A4V6KC16_HATHI</name>
<dbReference type="RefSeq" id="WP_138209071.1">
    <property type="nucleotide sequence ID" value="NZ_CBCRUQ010000010.1"/>
</dbReference>
<feature type="transmembrane region" description="Helical" evidence="1">
    <location>
        <begin position="147"/>
        <end position="171"/>
    </location>
</feature>
<evidence type="ECO:0000313" key="3">
    <source>
        <dbReference type="Proteomes" id="UP000308489"/>
    </source>
</evidence>
<keyword evidence="1" id="KW-0812">Transmembrane</keyword>
<evidence type="ECO:0000256" key="1">
    <source>
        <dbReference type="SAM" id="Phobius"/>
    </source>
</evidence>
<feature type="transmembrane region" description="Helical" evidence="1">
    <location>
        <begin position="41"/>
        <end position="61"/>
    </location>
</feature>
<dbReference type="Pfam" id="PF13346">
    <property type="entry name" value="ABC2_membrane_5"/>
    <property type="match status" value="1"/>
</dbReference>